<feature type="domain" description="Peptidase S26" evidence="1">
    <location>
        <begin position="3"/>
        <end position="164"/>
    </location>
</feature>
<organism evidence="2">
    <name type="scientific">mine drainage metagenome</name>
    <dbReference type="NCBI Taxonomy" id="410659"/>
    <lineage>
        <taxon>unclassified sequences</taxon>
        <taxon>metagenomes</taxon>
        <taxon>ecological metagenomes</taxon>
    </lineage>
</organism>
<evidence type="ECO:0000259" key="1">
    <source>
        <dbReference type="Pfam" id="PF10502"/>
    </source>
</evidence>
<dbReference type="Gene3D" id="2.10.109.10">
    <property type="entry name" value="Umud Fragment, subunit A"/>
    <property type="match status" value="1"/>
</dbReference>
<dbReference type="GO" id="GO:0004252">
    <property type="term" value="F:serine-type endopeptidase activity"/>
    <property type="evidence" value="ECO:0007669"/>
    <property type="project" value="InterPro"/>
</dbReference>
<gene>
    <name evidence="2" type="ORF">GALL_245410</name>
</gene>
<protein>
    <submittedName>
        <fullName evidence="2">Peptidase S26</fullName>
    </submittedName>
</protein>
<reference evidence="2" key="1">
    <citation type="submission" date="2016-10" db="EMBL/GenBank/DDBJ databases">
        <title>Sequence of Gallionella enrichment culture.</title>
        <authorList>
            <person name="Poehlein A."/>
            <person name="Muehling M."/>
            <person name="Daniel R."/>
        </authorList>
    </citation>
    <scope>NUCLEOTIDE SEQUENCE</scope>
</reference>
<dbReference type="InterPro" id="IPR036286">
    <property type="entry name" value="LexA/Signal_pep-like_sf"/>
</dbReference>
<proteinExistence type="predicted"/>
<dbReference type="GO" id="GO:0006465">
    <property type="term" value="P:signal peptide processing"/>
    <property type="evidence" value="ECO:0007669"/>
    <property type="project" value="InterPro"/>
</dbReference>
<dbReference type="AlphaFoldDB" id="A0A1J5RN22"/>
<name>A0A1J5RN22_9ZZZZ</name>
<dbReference type="SUPFAM" id="SSF51306">
    <property type="entry name" value="LexA/Signal peptidase"/>
    <property type="match status" value="1"/>
</dbReference>
<sequence>MTRFGWLMITYFWLLAIGASVFHHPTPRLLWNATASTPTGLYAVQPVRVLHVGDLVAVMPPEPVARFLADGGYLPQRVPLLKHVAALPGDIVCRSGHLITIDGIVIGEARDRDSRGRGLPVWSGCRVLADGEVFLMNRHPDSLDGRYFGPLPAASIIGRAVPLWTNDRNEFPFHS</sequence>
<dbReference type="InterPro" id="IPR019533">
    <property type="entry name" value="Peptidase_S26"/>
</dbReference>
<evidence type="ECO:0000313" key="2">
    <source>
        <dbReference type="EMBL" id="OIQ93476.1"/>
    </source>
</evidence>
<dbReference type="Pfam" id="PF10502">
    <property type="entry name" value="Peptidase_S26"/>
    <property type="match status" value="1"/>
</dbReference>
<comment type="caution">
    <text evidence="2">The sequence shown here is derived from an EMBL/GenBank/DDBJ whole genome shotgun (WGS) entry which is preliminary data.</text>
</comment>
<dbReference type="EMBL" id="MLJW01000206">
    <property type="protein sequence ID" value="OIQ93476.1"/>
    <property type="molecule type" value="Genomic_DNA"/>
</dbReference>
<accession>A0A1J5RN22</accession>